<protein>
    <submittedName>
        <fullName evidence="12">ABC transporter ATP-binding protein</fullName>
    </submittedName>
</protein>
<evidence type="ECO:0000256" key="9">
    <source>
        <dbReference type="ARBA" id="ARBA00023136"/>
    </source>
</evidence>
<dbReference type="SUPFAM" id="SSF52540">
    <property type="entry name" value="P-loop containing nucleoside triphosphate hydrolases"/>
    <property type="match status" value="1"/>
</dbReference>
<dbReference type="GO" id="GO:0015833">
    <property type="term" value="P:peptide transport"/>
    <property type="evidence" value="ECO:0007669"/>
    <property type="project" value="InterPro"/>
</dbReference>
<keyword evidence="8" id="KW-1278">Translocase</keyword>
<evidence type="ECO:0000256" key="7">
    <source>
        <dbReference type="ARBA" id="ARBA00022840"/>
    </source>
</evidence>
<dbReference type="GO" id="GO:0016887">
    <property type="term" value="F:ATP hydrolysis activity"/>
    <property type="evidence" value="ECO:0007669"/>
    <property type="project" value="InterPro"/>
</dbReference>
<comment type="similarity">
    <text evidence="2">Belongs to the ABC transporter superfamily.</text>
</comment>
<keyword evidence="4" id="KW-1003">Cell membrane</keyword>
<feature type="domain" description="ABC transporter" evidence="11">
    <location>
        <begin position="58"/>
        <end position="308"/>
    </location>
</feature>
<dbReference type="InterPro" id="IPR003439">
    <property type="entry name" value="ABC_transporter-like_ATP-bd"/>
</dbReference>
<dbReference type="NCBIfam" id="TIGR01727">
    <property type="entry name" value="oligo_HPY"/>
    <property type="match status" value="1"/>
</dbReference>
<evidence type="ECO:0000256" key="5">
    <source>
        <dbReference type="ARBA" id="ARBA00022519"/>
    </source>
</evidence>
<name>A0A501WCF4_9RHOB</name>
<dbReference type="Pfam" id="PF08352">
    <property type="entry name" value="oligo_HPY"/>
    <property type="match status" value="1"/>
</dbReference>
<keyword evidence="13" id="KW-1185">Reference proteome</keyword>
<dbReference type="InterPro" id="IPR027417">
    <property type="entry name" value="P-loop_NTPase"/>
</dbReference>
<dbReference type="InterPro" id="IPR050388">
    <property type="entry name" value="ABC_Ni/Peptide_Import"/>
</dbReference>
<dbReference type="FunFam" id="3.40.50.300:FF:000016">
    <property type="entry name" value="Oligopeptide ABC transporter ATP-binding component"/>
    <property type="match status" value="1"/>
</dbReference>
<comment type="subcellular location">
    <subcellularLocation>
        <location evidence="1">Cell inner membrane</location>
        <topology evidence="1">Peripheral membrane protein</topology>
    </subcellularLocation>
</comment>
<dbReference type="PROSITE" id="PS50893">
    <property type="entry name" value="ABC_TRANSPORTER_2"/>
    <property type="match status" value="1"/>
</dbReference>
<keyword evidence="6" id="KW-0547">Nucleotide-binding</keyword>
<keyword evidence="3" id="KW-0813">Transport</keyword>
<reference evidence="12 13" key="1">
    <citation type="submission" date="2019-06" db="EMBL/GenBank/DDBJ databases">
        <title>A novel bacterium of genus Amaricoccus, isolated from marine sediment.</title>
        <authorList>
            <person name="Huang H."/>
            <person name="Mo K."/>
            <person name="Hu Y."/>
        </authorList>
    </citation>
    <scope>NUCLEOTIDE SEQUENCE [LARGE SCALE GENOMIC DNA]</scope>
    <source>
        <strain evidence="12 13">HB172011</strain>
    </source>
</reference>
<evidence type="ECO:0000256" key="3">
    <source>
        <dbReference type="ARBA" id="ARBA00022448"/>
    </source>
</evidence>
<gene>
    <name evidence="12" type="ORF">FJM51_22010</name>
</gene>
<dbReference type="GO" id="GO:0005524">
    <property type="term" value="F:ATP binding"/>
    <property type="evidence" value="ECO:0007669"/>
    <property type="project" value="UniProtKB-KW"/>
</dbReference>
<dbReference type="CDD" id="cd03257">
    <property type="entry name" value="ABC_NikE_OppD_transporters"/>
    <property type="match status" value="1"/>
</dbReference>
<organism evidence="12 13">
    <name type="scientific">Amaricoccus solimangrovi</name>
    <dbReference type="NCBI Taxonomy" id="2589815"/>
    <lineage>
        <taxon>Bacteria</taxon>
        <taxon>Pseudomonadati</taxon>
        <taxon>Pseudomonadota</taxon>
        <taxon>Alphaproteobacteria</taxon>
        <taxon>Rhodobacterales</taxon>
        <taxon>Paracoccaceae</taxon>
        <taxon>Amaricoccus</taxon>
    </lineage>
</organism>
<evidence type="ECO:0000256" key="2">
    <source>
        <dbReference type="ARBA" id="ARBA00005417"/>
    </source>
</evidence>
<dbReference type="SMART" id="SM00382">
    <property type="entry name" value="AAA"/>
    <property type="match status" value="1"/>
</dbReference>
<proteinExistence type="inferred from homology"/>
<dbReference type="PANTHER" id="PTHR43297:SF14">
    <property type="entry name" value="ATPASE AAA-TYPE CORE DOMAIN-CONTAINING PROTEIN"/>
    <property type="match status" value="1"/>
</dbReference>
<evidence type="ECO:0000256" key="4">
    <source>
        <dbReference type="ARBA" id="ARBA00022475"/>
    </source>
</evidence>
<evidence type="ECO:0000256" key="6">
    <source>
        <dbReference type="ARBA" id="ARBA00022741"/>
    </source>
</evidence>
<keyword evidence="5" id="KW-0997">Cell inner membrane</keyword>
<dbReference type="PANTHER" id="PTHR43297">
    <property type="entry name" value="OLIGOPEPTIDE TRANSPORT ATP-BINDING PROTEIN APPD"/>
    <property type="match status" value="1"/>
</dbReference>
<evidence type="ECO:0000256" key="1">
    <source>
        <dbReference type="ARBA" id="ARBA00004417"/>
    </source>
</evidence>
<dbReference type="EMBL" id="VFRP01000048">
    <property type="protein sequence ID" value="TPE46502.1"/>
    <property type="molecule type" value="Genomic_DNA"/>
</dbReference>
<sequence>MVDLDVPGPCDARDRSLPQPARRLAAQDTRSEAGEPVNAHGPSPSPHPSARRSEAPLLEVRDLTVEFKTRHGEVRALDRVSFDLRAGETLGIVGESGSGKSVTARSIMRLLPRNARVTGGEIRYDGRDLLTLSDREFRGIRGKAISMVLQDPLTSLNPVFRIGWQVGEAVTIQQGLRGAARDARSVDLLRGVNIPAPEIRLHNYPHEMSGGMRQRVVSATALAGNPRILICDEPTTALDATIQAQFLNLLRGLQEAYGLAIIFITHDFSVVAEMCDRVAVMYSGQIRERGDVFEIFDHPAHPYTRALLASVPKLGETERLTTIPGQPPSSANKLPGCAFAPRCPIADSVCHASEPPDMALRDDHTSLCWRAQ</sequence>
<keyword evidence="7 12" id="KW-0067">ATP-binding</keyword>
<evidence type="ECO:0000256" key="10">
    <source>
        <dbReference type="SAM" id="MobiDB-lite"/>
    </source>
</evidence>
<dbReference type="AlphaFoldDB" id="A0A501WCF4"/>
<dbReference type="GO" id="GO:0005886">
    <property type="term" value="C:plasma membrane"/>
    <property type="evidence" value="ECO:0007669"/>
    <property type="project" value="UniProtKB-SubCell"/>
</dbReference>
<dbReference type="Pfam" id="PF00005">
    <property type="entry name" value="ABC_tran"/>
    <property type="match status" value="1"/>
</dbReference>
<evidence type="ECO:0000256" key="8">
    <source>
        <dbReference type="ARBA" id="ARBA00022967"/>
    </source>
</evidence>
<accession>A0A501WCF4</accession>
<evidence type="ECO:0000313" key="13">
    <source>
        <dbReference type="Proteomes" id="UP000319255"/>
    </source>
</evidence>
<feature type="region of interest" description="Disordered" evidence="10">
    <location>
        <begin position="1"/>
        <end position="55"/>
    </location>
</feature>
<keyword evidence="9" id="KW-0472">Membrane</keyword>
<evidence type="ECO:0000313" key="12">
    <source>
        <dbReference type="EMBL" id="TPE46502.1"/>
    </source>
</evidence>
<evidence type="ECO:0000259" key="11">
    <source>
        <dbReference type="PROSITE" id="PS50893"/>
    </source>
</evidence>
<dbReference type="GO" id="GO:0055085">
    <property type="term" value="P:transmembrane transport"/>
    <property type="evidence" value="ECO:0007669"/>
    <property type="project" value="UniProtKB-ARBA"/>
</dbReference>
<dbReference type="InterPro" id="IPR003593">
    <property type="entry name" value="AAA+_ATPase"/>
</dbReference>
<dbReference type="Proteomes" id="UP000319255">
    <property type="component" value="Unassembled WGS sequence"/>
</dbReference>
<comment type="caution">
    <text evidence="12">The sequence shown here is derived from an EMBL/GenBank/DDBJ whole genome shotgun (WGS) entry which is preliminary data.</text>
</comment>
<dbReference type="OrthoDB" id="9802264at2"/>
<dbReference type="InterPro" id="IPR013563">
    <property type="entry name" value="Oligopep_ABC_C"/>
</dbReference>
<dbReference type="Gene3D" id="3.40.50.300">
    <property type="entry name" value="P-loop containing nucleotide triphosphate hydrolases"/>
    <property type="match status" value="1"/>
</dbReference>